<dbReference type="RefSeq" id="WP_311701374.1">
    <property type="nucleotide sequence ID" value="NZ_JACHVX010000001.1"/>
</dbReference>
<reference evidence="2 3" key="2">
    <citation type="submission" date="2020-08" db="EMBL/GenBank/DDBJ databases">
        <authorList>
            <person name="Partida-Martinez L."/>
            <person name="Huntemann M."/>
            <person name="Clum A."/>
            <person name="Wang J."/>
            <person name="Palaniappan K."/>
            <person name="Ritter S."/>
            <person name="Chen I.-M."/>
            <person name="Stamatis D."/>
            <person name="Reddy T."/>
            <person name="O'Malley R."/>
            <person name="Daum C."/>
            <person name="Shapiro N."/>
            <person name="Ivanova N."/>
            <person name="Kyrpides N."/>
            <person name="Woyke T."/>
        </authorList>
    </citation>
    <scope>NUCLEOTIDE SEQUENCE [LARGE SCALE GENOMIC DNA]</scope>
    <source>
        <strain evidence="2 3">RAS26</strain>
    </source>
</reference>
<dbReference type="InterPro" id="IPR007423">
    <property type="entry name" value="Sel_put"/>
</dbReference>
<evidence type="ECO:0000256" key="1">
    <source>
        <dbReference type="SAM" id="MobiDB-lite"/>
    </source>
</evidence>
<name>A0A7W4Y906_9CELL</name>
<accession>A0A7W4Y906</accession>
<dbReference type="Proteomes" id="UP000518206">
    <property type="component" value="Unassembled WGS sequence"/>
</dbReference>
<feature type="compositionally biased region" description="Low complexity" evidence="1">
    <location>
        <begin position="9"/>
        <end position="25"/>
    </location>
</feature>
<evidence type="ECO:0000313" key="3">
    <source>
        <dbReference type="Proteomes" id="UP000518206"/>
    </source>
</evidence>
<comment type="caution">
    <text evidence="2">The sequence shown here is derived from an EMBL/GenBank/DDBJ whole genome shotgun (WGS) entry which is preliminary data.</text>
</comment>
<proteinExistence type="predicted"/>
<protein>
    <submittedName>
        <fullName evidence="2">Uncharacterized short protein YbdD (DUF466 family)</fullName>
    </submittedName>
</protein>
<reference evidence="2 3" key="1">
    <citation type="submission" date="2020-08" db="EMBL/GenBank/DDBJ databases">
        <title>The Agave Microbiome: Exploring the role of microbial communities in plant adaptations to desert environments.</title>
        <authorList>
            <person name="Partida-Martinez L.P."/>
        </authorList>
    </citation>
    <scope>NUCLEOTIDE SEQUENCE [LARGE SCALE GENOMIC DNA]</scope>
    <source>
        <strain evidence="2 3">RAS26</strain>
    </source>
</reference>
<dbReference type="Pfam" id="PF04328">
    <property type="entry name" value="Sel_put"/>
    <property type="match status" value="1"/>
</dbReference>
<organism evidence="2 3">
    <name type="scientific">Cellulomonas cellasea</name>
    <dbReference type="NCBI Taxonomy" id="43670"/>
    <lineage>
        <taxon>Bacteria</taxon>
        <taxon>Bacillati</taxon>
        <taxon>Actinomycetota</taxon>
        <taxon>Actinomycetes</taxon>
        <taxon>Micrococcales</taxon>
        <taxon>Cellulomonadaceae</taxon>
        <taxon>Cellulomonas</taxon>
    </lineage>
</organism>
<gene>
    <name evidence="2" type="ORF">FHR80_000054</name>
</gene>
<dbReference type="EMBL" id="JACHVX010000001">
    <property type="protein sequence ID" value="MBB2921160.1"/>
    <property type="molecule type" value="Genomic_DNA"/>
</dbReference>
<feature type="region of interest" description="Disordered" evidence="1">
    <location>
        <begin position="1"/>
        <end position="25"/>
    </location>
</feature>
<evidence type="ECO:0000313" key="2">
    <source>
        <dbReference type="EMBL" id="MBB2921160.1"/>
    </source>
</evidence>
<dbReference type="AlphaFoldDB" id="A0A7W4Y906"/>
<sequence length="90" mass="9671">MSAAGEVRGGSASSALGHGHVTGRSGVRVRGARVWRAVRWYVGALLGDDDHARYVAHLARTSPGATPLDVGEYWRERHAHTARHPGSRCC</sequence>